<dbReference type="Pfam" id="PF05025">
    <property type="entry name" value="RbsD_FucU"/>
    <property type="match status" value="1"/>
</dbReference>
<name>A0A0B8P9A2_9VIBR</name>
<organism evidence="6 7">
    <name type="scientific">Vibrio ishigakensis</name>
    <dbReference type="NCBI Taxonomy" id="1481914"/>
    <lineage>
        <taxon>Bacteria</taxon>
        <taxon>Pseudomonadati</taxon>
        <taxon>Pseudomonadota</taxon>
        <taxon>Gammaproteobacteria</taxon>
        <taxon>Vibrionales</taxon>
        <taxon>Vibrionaceae</taxon>
        <taxon>Vibrio</taxon>
    </lineage>
</organism>
<evidence type="ECO:0000313" key="7">
    <source>
        <dbReference type="Proteomes" id="UP000031670"/>
    </source>
</evidence>
<evidence type="ECO:0000256" key="2">
    <source>
        <dbReference type="ARBA" id="ARBA00012862"/>
    </source>
</evidence>
<dbReference type="InterPro" id="IPR023064">
    <property type="entry name" value="D-ribose_pyranase"/>
</dbReference>
<reference evidence="6 7" key="2">
    <citation type="submission" date="2015-01" db="EMBL/GenBank/DDBJ databases">
        <authorList>
            <consortium name="NBRP consortium"/>
            <person name="Sawabe T."/>
            <person name="Meirelles P."/>
            <person name="Feng G."/>
            <person name="Sayaka M."/>
            <person name="Hattori M."/>
            <person name="Ohkuma M."/>
        </authorList>
    </citation>
    <scope>NUCLEOTIDE SEQUENCE [LARGE SCALE GENOMIC DNA]</scope>
    <source>
        <strain evidence="6 7">JCM19232</strain>
    </source>
</reference>
<dbReference type="GO" id="GO:0062193">
    <property type="term" value="F:D-ribose pyranase activity"/>
    <property type="evidence" value="ECO:0007669"/>
    <property type="project" value="UniProtKB-EC"/>
</dbReference>
<dbReference type="GO" id="GO:0019303">
    <property type="term" value="P:D-ribose catabolic process"/>
    <property type="evidence" value="ECO:0007669"/>
    <property type="project" value="TreeGrafter"/>
</dbReference>
<dbReference type="PANTHER" id="PTHR37831">
    <property type="entry name" value="D-RIBOSE PYRANASE"/>
    <property type="match status" value="1"/>
</dbReference>
<accession>A0A0B8P9A2</accession>
<protein>
    <recommendedName>
        <fullName evidence="2">D-ribose pyranase</fullName>
        <ecNumber evidence="2">5.4.99.62</ecNumber>
    </recommendedName>
</protein>
<evidence type="ECO:0000256" key="5">
    <source>
        <dbReference type="ARBA" id="ARBA00023277"/>
    </source>
</evidence>
<dbReference type="Proteomes" id="UP000031670">
    <property type="component" value="Unassembled WGS sequence"/>
</dbReference>
<keyword evidence="4" id="KW-0413">Isomerase</keyword>
<dbReference type="SUPFAM" id="SSF102546">
    <property type="entry name" value="RbsD-like"/>
    <property type="match status" value="1"/>
</dbReference>
<evidence type="ECO:0000256" key="4">
    <source>
        <dbReference type="ARBA" id="ARBA00023235"/>
    </source>
</evidence>
<dbReference type="EC" id="5.4.99.62" evidence="2"/>
<dbReference type="GO" id="GO:0016872">
    <property type="term" value="F:intramolecular lyase activity"/>
    <property type="evidence" value="ECO:0007669"/>
    <property type="project" value="InterPro"/>
</dbReference>
<keyword evidence="5" id="KW-0119">Carbohydrate metabolism</keyword>
<dbReference type="InterPro" id="IPR023750">
    <property type="entry name" value="RbsD-like_sf"/>
</dbReference>
<comment type="catalytic activity">
    <reaction evidence="1">
        <text>beta-D-ribopyranose = beta-D-ribofuranose</text>
        <dbReference type="Rhea" id="RHEA:25432"/>
        <dbReference type="ChEBI" id="CHEBI:27476"/>
        <dbReference type="ChEBI" id="CHEBI:47002"/>
        <dbReference type="EC" id="5.4.99.62"/>
    </reaction>
</comment>
<keyword evidence="3" id="KW-0963">Cytoplasm</keyword>
<dbReference type="GO" id="GO:0005829">
    <property type="term" value="C:cytosol"/>
    <property type="evidence" value="ECO:0007669"/>
    <property type="project" value="TreeGrafter"/>
</dbReference>
<gene>
    <name evidence="6" type="ORF">JCM19232_4134</name>
</gene>
<evidence type="ECO:0000256" key="3">
    <source>
        <dbReference type="ARBA" id="ARBA00022490"/>
    </source>
</evidence>
<dbReference type="GO" id="GO:0048029">
    <property type="term" value="F:monosaccharide binding"/>
    <property type="evidence" value="ECO:0007669"/>
    <property type="project" value="InterPro"/>
</dbReference>
<dbReference type="AlphaFoldDB" id="A0A0B8P9A2"/>
<comment type="caution">
    <text evidence="6">The sequence shown here is derived from an EMBL/GenBank/DDBJ whole genome shotgun (WGS) entry which is preliminary data.</text>
</comment>
<evidence type="ECO:0000256" key="1">
    <source>
        <dbReference type="ARBA" id="ARBA00000223"/>
    </source>
</evidence>
<sequence>MKKSTLINSEISYLVATLGHTDEITVCDAGLPIQMRCNALILR</sequence>
<dbReference type="PANTHER" id="PTHR37831:SF1">
    <property type="entry name" value="D-RIBOSE PYRANASE"/>
    <property type="match status" value="1"/>
</dbReference>
<dbReference type="EMBL" id="BBSA01000002">
    <property type="protein sequence ID" value="GAM61192.1"/>
    <property type="molecule type" value="Genomic_DNA"/>
</dbReference>
<reference evidence="6 7" key="1">
    <citation type="submission" date="2015-01" db="EMBL/GenBank/DDBJ databases">
        <title>Vibrio sp. C5 JCM 19232 whole genome shotgun sequence.</title>
        <authorList>
            <person name="Sawabe T."/>
            <person name="Meirelles P."/>
            <person name="Feng G."/>
            <person name="Sayaka M."/>
            <person name="Hattori M."/>
            <person name="Ohkuma M."/>
        </authorList>
    </citation>
    <scope>NUCLEOTIDE SEQUENCE [LARGE SCALE GENOMIC DNA]</scope>
    <source>
        <strain evidence="6 7">JCM19232</strain>
    </source>
</reference>
<proteinExistence type="predicted"/>
<dbReference type="InterPro" id="IPR007721">
    <property type="entry name" value="RbsD_FucU"/>
</dbReference>
<dbReference type="Gene3D" id="3.40.1650.10">
    <property type="entry name" value="RbsD-like domain"/>
    <property type="match status" value="1"/>
</dbReference>
<evidence type="ECO:0000313" key="6">
    <source>
        <dbReference type="EMBL" id="GAM61192.1"/>
    </source>
</evidence>